<reference evidence="2 3" key="1">
    <citation type="journal article" date="2015" name="Proc. Natl. Acad. Sci. U.S.A.">
        <title>The resurrection genome of Boea hygrometrica: A blueprint for survival of dehydration.</title>
        <authorList>
            <person name="Xiao L."/>
            <person name="Yang G."/>
            <person name="Zhang L."/>
            <person name="Yang X."/>
            <person name="Zhao S."/>
            <person name="Ji Z."/>
            <person name="Zhou Q."/>
            <person name="Hu M."/>
            <person name="Wang Y."/>
            <person name="Chen M."/>
            <person name="Xu Y."/>
            <person name="Jin H."/>
            <person name="Xiao X."/>
            <person name="Hu G."/>
            <person name="Bao F."/>
            <person name="Hu Y."/>
            <person name="Wan P."/>
            <person name="Li L."/>
            <person name="Deng X."/>
            <person name="Kuang T."/>
            <person name="Xiang C."/>
            <person name="Zhu J.K."/>
            <person name="Oliver M.J."/>
            <person name="He Y."/>
        </authorList>
    </citation>
    <scope>NUCLEOTIDE SEQUENCE [LARGE SCALE GENOMIC DNA]</scope>
    <source>
        <strain evidence="3">cv. XS01</strain>
    </source>
</reference>
<evidence type="ECO:0008006" key="4">
    <source>
        <dbReference type="Google" id="ProtNLM"/>
    </source>
</evidence>
<accession>A0A2Z7BAT2</accession>
<dbReference type="AlphaFoldDB" id="A0A2Z7BAT2"/>
<evidence type="ECO:0000256" key="1">
    <source>
        <dbReference type="SAM" id="MobiDB-lite"/>
    </source>
</evidence>
<dbReference type="Proteomes" id="UP000250235">
    <property type="component" value="Unassembled WGS sequence"/>
</dbReference>
<name>A0A2Z7BAT2_9LAMI</name>
<proteinExistence type="predicted"/>
<protein>
    <recommendedName>
        <fullName evidence="4">CCHC-type domain-containing protein</fullName>
    </recommendedName>
</protein>
<dbReference type="OrthoDB" id="1746839at2759"/>
<organism evidence="2 3">
    <name type="scientific">Dorcoceras hygrometricum</name>
    <dbReference type="NCBI Taxonomy" id="472368"/>
    <lineage>
        <taxon>Eukaryota</taxon>
        <taxon>Viridiplantae</taxon>
        <taxon>Streptophyta</taxon>
        <taxon>Embryophyta</taxon>
        <taxon>Tracheophyta</taxon>
        <taxon>Spermatophyta</taxon>
        <taxon>Magnoliopsida</taxon>
        <taxon>eudicotyledons</taxon>
        <taxon>Gunneridae</taxon>
        <taxon>Pentapetalae</taxon>
        <taxon>asterids</taxon>
        <taxon>lamiids</taxon>
        <taxon>Lamiales</taxon>
        <taxon>Gesneriaceae</taxon>
        <taxon>Didymocarpoideae</taxon>
        <taxon>Trichosporeae</taxon>
        <taxon>Loxocarpinae</taxon>
        <taxon>Dorcoceras</taxon>
    </lineage>
</organism>
<keyword evidence="3" id="KW-1185">Reference proteome</keyword>
<feature type="region of interest" description="Disordered" evidence="1">
    <location>
        <begin position="42"/>
        <end position="82"/>
    </location>
</feature>
<gene>
    <name evidence="2" type="ORF">F511_28133</name>
</gene>
<sequence length="146" mass="16357">MRVSVRVDGKKIKSRDWSIFTPITSLGDPQKGFRHKNKFQDSQFNKLKSSNQPKTDQQKSLGQQPQSCSSVPKMSSNSTCPSCYKKHPGQCRAGQSGCYTCGSQGHISSLSKDCPLRISWFIAVSYSELMYYELRPSKTILVIVTP</sequence>
<feature type="compositionally biased region" description="Polar residues" evidence="1">
    <location>
        <begin position="42"/>
        <end position="81"/>
    </location>
</feature>
<evidence type="ECO:0000313" key="3">
    <source>
        <dbReference type="Proteomes" id="UP000250235"/>
    </source>
</evidence>
<evidence type="ECO:0000313" key="2">
    <source>
        <dbReference type="EMBL" id="KZV31623.1"/>
    </source>
</evidence>
<dbReference type="EMBL" id="KV007459">
    <property type="protein sequence ID" value="KZV31623.1"/>
    <property type="molecule type" value="Genomic_DNA"/>
</dbReference>